<name>A0ABS1IS44_9GAMM</name>
<protein>
    <submittedName>
        <fullName evidence="1">Toxin-antitoxin system YwqK family antitoxin</fullName>
    </submittedName>
</protein>
<evidence type="ECO:0000313" key="1">
    <source>
        <dbReference type="EMBL" id="MBK5144376.1"/>
    </source>
</evidence>
<comment type="caution">
    <text evidence="1">The sequence shown here is derived from an EMBL/GenBank/DDBJ whole genome shotgun (WGS) entry which is preliminary data.</text>
</comment>
<organism evidence="1 2">
    <name type="scientific">Limnobaculum allomyrinae</name>
    <dbReference type="NCBI Taxonomy" id="2791986"/>
    <lineage>
        <taxon>Bacteria</taxon>
        <taxon>Pseudomonadati</taxon>
        <taxon>Pseudomonadota</taxon>
        <taxon>Gammaproteobacteria</taxon>
        <taxon>Enterobacterales</taxon>
        <taxon>Budviciaceae</taxon>
        <taxon>Limnobaculum</taxon>
    </lineage>
</organism>
<dbReference type="EMBL" id="JADRCR010000005">
    <property type="protein sequence ID" value="MBK5144376.1"/>
    <property type="molecule type" value="Genomic_DNA"/>
</dbReference>
<dbReference type="Pfam" id="PF07661">
    <property type="entry name" value="MORN_2"/>
    <property type="match status" value="3"/>
</dbReference>
<accession>A0ABS1IS44</accession>
<reference evidence="1 2" key="1">
    <citation type="submission" date="2020-11" db="EMBL/GenBank/DDBJ databases">
        <title>Insectihabitans protaetiae gen. nov. sp. nov. and Insectihabitans allomyrinae sp. nov., isolated from larvae of Protaetia brevitarsis seulensis and Allomyrina dichotoma, respectively.</title>
        <authorList>
            <person name="Lee S.D."/>
            <person name="Byeon Y.-S."/>
            <person name="Kim S.-M."/>
            <person name="Yang H.L."/>
            <person name="Kim I.S."/>
        </authorList>
    </citation>
    <scope>NUCLEOTIDE SEQUENCE [LARGE SCALE GENOMIC DNA]</scope>
    <source>
        <strain evidence="1 2">BWR-B9</strain>
    </source>
</reference>
<proteinExistence type="predicted"/>
<dbReference type="Proteomes" id="UP001296921">
    <property type="component" value="Unassembled WGS sequence"/>
</dbReference>
<dbReference type="RefSeq" id="WP_218467023.1">
    <property type="nucleotide sequence ID" value="NZ_JADRCR010000005.1"/>
</dbReference>
<keyword evidence="2" id="KW-1185">Reference proteome</keyword>
<dbReference type="InterPro" id="IPR011652">
    <property type="entry name" value="MORN_2"/>
</dbReference>
<gene>
    <name evidence="1" type="ORF">I2494_11705</name>
</gene>
<evidence type="ECO:0000313" key="2">
    <source>
        <dbReference type="Proteomes" id="UP001296921"/>
    </source>
</evidence>
<sequence length="259" mass="30555">MSTLSGKNIKELIKFSLLLFTALFSISVVYSQTSSILIHTNIPDCRNTNSQENCIIAYFKDFTVTDKNNSHTYRVLLSRDNQQRYIVQDFYSQTHHAYTEPFVIRDPQDLNKTLDDYTMVNISIDGRYIGWYPDGQKEFEFLYANGVPVGIWFGWHENGNILFKEVKSGDLTGTELWWYKDGLPRSEKRYQRDKELAIEVWWYENGQKESEGSYINDHSRQGWWKYWYKNGQLKEESLYDQGKLQGTSKKWDENGNPIP</sequence>